<dbReference type="NCBIfam" id="NF003933">
    <property type="entry name" value="PRK05444.2-2"/>
    <property type="match status" value="1"/>
</dbReference>
<protein>
    <recommendedName>
        <fullName evidence="6">1-deoxy-D-xylulose-5-phosphate synthase</fullName>
        <ecNumber evidence="6">2.2.1.7</ecNumber>
    </recommendedName>
</protein>
<dbReference type="InterPro" id="IPR033248">
    <property type="entry name" value="Transketolase_C"/>
</dbReference>
<dbReference type="NCBIfam" id="TIGR00204">
    <property type="entry name" value="dxs"/>
    <property type="match status" value="1"/>
</dbReference>
<dbReference type="GO" id="GO:0005829">
    <property type="term" value="C:cytosol"/>
    <property type="evidence" value="ECO:0007669"/>
    <property type="project" value="TreeGrafter"/>
</dbReference>
<evidence type="ECO:0000256" key="3">
    <source>
        <dbReference type="ARBA" id="ARBA00004980"/>
    </source>
</evidence>
<dbReference type="PANTHER" id="PTHR43322">
    <property type="entry name" value="1-D-DEOXYXYLULOSE 5-PHOSPHATE SYNTHASE-RELATED"/>
    <property type="match status" value="1"/>
</dbReference>
<feature type="domain" description="Transketolase-like pyrimidine-binding" evidence="13">
    <location>
        <begin position="306"/>
        <end position="470"/>
    </location>
</feature>
<dbReference type="Pfam" id="PF13292">
    <property type="entry name" value="DXP_synthase_N"/>
    <property type="match status" value="1"/>
</dbReference>
<sequence length="621" mass="66101">MIIETIESPADLKALTPEQLTTLAGEMRDVIIESVNTHGGHLGSNLGVVELTLALHRVFNSPDDIILWDTGHQAYPHKLVTGRAKDFVDLRQAEGLSGYPSRNESEHDWIENSHASTVLSWAYGLSVAEATKGADARRIVAVIGDGSMTGGMAFEGLNNLGHSGRDCIIILNDNGRSYAPTVSRLGESLVKIRNNPVYMRRQAKLEKILADLPVVGNIAKTGLDATKAAIREAFEPTAFFEALGVRYSGPFDGHDIPLLEEALRNAAAMPGGPQVIHVLTQKGRGYGPAENDPIKRLHDTSEAKPGSFTSAFTEALVKEGEARPELVAITAAMPDSTGILPFAERFPGRMFDVGIAEQHAVTAAAGMAMGGLRPVVAVYSTFLTRAFDQVNLDVGLHDQPVVFCLDRAGITGDDGPSHHGILDMVLLTKVPNMTVFAPSSYQEIGQMLHDALDITDGPVAIRWAKTAARQAPPEEVGSGLNARRTRTGTQLCIVSVGKMLDAAEIAAEQLEAQGISVTVWDARVVKPLDPAMIDDAARHPFVITVEDGLREGGVGMTVSDLVSERTIGATEPRVRVLGIPSQYIAHGKPDAILADLGLDAAGITASALSMIRTGNSTPAPS</sequence>
<dbReference type="InterPro" id="IPR029061">
    <property type="entry name" value="THDP-binding"/>
</dbReference>
<evidence type="ECO:0000256" key="10">
    <source>
        <dbReference type="ARBA" id="ARBA00022977"/>
    </source>
</evidence>
<dbReference type="SMART" id="SM00861">
    <property type="entry name" value="Transket_pyr"/>
    <property type="match status" value="1"/>
</dbReference>
<dbReference type="Gene3D" id="3.40.50.920">
    <property type="match status" value="1"/>
</dbReference>
<dbReference type="GO" id="GO:0046872">
    <property type="term" value="F:metal ion binding"/>
    <property type="evidence" value="ECO:0007669"/>
    <property type="project" value="UniProtKB-KW"/>
</dbReference>
<evidence type="ECO:0000259" key="13">
    <source>
        <dbReference type="SMART" id="SM00861"/>
    </source>
</evidence>
<dbReference type="EMBL" id="CAEZTR010000078">
    <property type="protein sequence ID" value="CAB4581819.1"/>
    <property type="molecule type" value="Genomic_DNA"/>
</dbReference>
<evidence type="ECO:0000256" key="2">
    <source>
        <dbReference type="ARBA" id="ARBA00001964"/>
    </source>
</evidence>
<dbReference type="GO" id="GO:0009228">
    <property type="term" value="P:thiamine biosynthetic process"/>
    <property type="evidence" value="ECO:0007669"/>
    <property type="project" value="UniProtKB-KW"/>
</dbReference>
<dbReference type="EMBL" id="CAEZTG010000065">
    <property type="protein sequence ID" value="CAB4565313.1"/>
    <property type="molecule type" value="Genomic_DNA"/>
</dbReference>
<evidence type="ECO:0000256" key="7">
    <source>
        <dbReference type="ARBA" id="ARBA00022679"/>
    </source>
</evidence>
<keyword evidence="9" id="KW-0460">Magnesium</keyword>
<comment type="subunit">
    <text evidence="5">Homodimer.</text>
</comment>
<dbReference type="GO" id="GO:0016114">
    <property type="term" value="P:terpenoid biosynthetic process"/>
    <property type="evidence" value="ECO:0007669"/>
    <property type="project" value="InterPro"/>
</dbReference>
<dbReference type="GO" id="GO:0008661">
    <property type="term" value="F:1-deoxy-D-xylulose-5-phosphate synthase activity"/>
    <property type="evidence" value="ECO:0007669"/>
    <property type="project" value="UniProtKB-EC"/>
</dbReference>
<organism evidence="15">
    <name type="scientific">freshwater metagenome</name>
    <dbReference type="NCBI Taxonomy" id="449393"/>
    <lineage>
        <taxon>unclassified sequences</taxon>
        <taxon>metagenomes</taxon>
        <taxon>ecological metagenomes</taxon>
    </lineage>
</organism>
<dbReference type="AlphaFoldDB" id="A0A6J6F2M7"/>
<evidence type="ECO:0000256" key="6">
    <source>
        <dbReference type="ARBA" id="ARBA00013150"/>
    </source>
</evidence>
<dbReference type="SUPFAM" id="SSF52922">
    <property type="entry name" value="TK C-terminal domain-like"/>
    <property type="match status" value="1"/>
</dbReference>
<evidence type="ECO:0000256" key="8">
    <source>
        <dbReference type="ARBA" id="ARBA00022723"/>
    </source>
</evidence>
<gene>
    <name evidence="14" type="ORF">UFOPK1603_00850</name>
    <name evidence="15" type="ORF">UFOPK1711_01253</name>
</gene>
<evidence type="ECO:0000256" key="12">
    <source>
        <dbReference type="ARBA" id="ARBA00023229"/>
    </source>
</evidence>
<evidence type="ECO:0000256" key="1">
    <source>
        <dbReference type="ARBA" id="ARBA00001946"/>
    </source>
</evidence>
<dbReference type="PROSITE" id="PS00801">
    <property type="entry name" value="TRANSKETOLASE_1"/>
    <property type="match status" value="1"/>
</dbReference>
<accession>A0A6J6F2M7</accession>
<keyword evidence="11" id="KW-0786">Thiamine pyrophosphate</keyword>
<comment type="cofactor">
    <cofactor evidence="1">
        <name>Mg(2+)</name>
        <dbReference type="ChEBI" id="CHEBI:18420"/>
    </cofactor>
</comment>
<comment type="similarity">
    <text evidence="4">Belongs to the transketolase family. DXPS subfamily.</text>
</comment>
<dbReference type="InterPro" id="IPR049557">
    <property type="entry name" value="Transketolase_CS"/>
</dbReference>
<evidence type="ECO:0000313" key="15">
    <source>
        <dbReference type="EMBL" id="CAB4581819.1"/>
    </source>
</evidence>
<comment type="pathway">
    <text evidence="3">Metabolic intermediate biosynthesis; 1-deoxy-D-xylulose 5-phosphate biosynthesis; 1-deoxy-D-xylulose 5-phosphate from D-glyceraldehyde 3-phosphate and pyruvate: step 1/1.</text>
</comment>
<dbReference type="Pfam" id="PF02779">
    <property type="entry name" value="Transket_pyr"/>
    <property type="match status" value="1"/>
</dbReference>
<keyword evidence="12" id="KW-0414">Isoprene biosynthesis</keyword>
<keyword evidence="7" id="KW-0808">Transferase</keyword>
<evidence type="ECO:0000256" key="9">
    <source>
        <dbReference type="ARBA" id="ARBA00022842"/>
    </source>
</evidence>
<dbReference type="InterPro" id="IPR009014">
    <property type="entry name" value="Transketo_C/PFOR_II"/>
</dbReference>
<dbReference type="CDD" id="cd07033">
    <property type="entry name" value="TPP_PYR_DXS_TK_like"/>
    <property type="match status" value="1"/>
</dbReference>
<dbReference type="EC" id="2.2.1.7" evidence="6"/>
<evidence type="ECO:0000256" key="5">
    <source>
        <dbReference type="ARBA" id="ARBA00011738"/>
    </source>
</evidence>
<evidence type="ECO:0000313" key="14">
    <source>
        <dbReference type="EMBL" id="CAB4565313.1"/>
    </source>
</evidence>
<dbReference type="Pfam" id="PF02780">
    <property type="entry name" value="Transketolase_C"/>
    <property type="match status" value="1"/>
</dbReference>
<evidence type="ECO:0000256" key="11">
    <source>
        <dbReference type="ARBA" id="ARBA00023052"/>
    </source>
</evidence>
<evidence type="ECO:0000256" key="4">
    <source>
        <dbReference type="ARBA" id="ARBA00011081"/>
    </source>
</evidence>
<dbReference type="GO" id="GO:0019288">
    <property type="term" value="P:isopentenyl diphosphate biosynthetic process, methylerythritol 4-phosphate pathway"/>
    <property type="evidence" value="ECO:0007669"/>
    <property type="project" value="TreeGrafter"/>
</dbReference>
<dbReference type="InterPro" id="IPR005475">
    <property type="entry name" value="Transketolase-like_Pyr-bd"/>
</dbReference>
<proteinExistence type="inferred from homology"/>
<keyword evidence="10" id="KW-0784">Thiamine biosynthesis</keyword>
<keyword evidence="8" id="KW-0479">Metal-binding</keyword>
<dbReference type="SUPFAM" id="SSF52518">
    <property type="entry name" value="Thiamin diphosphate-binding fold (THDP-binding)"/>
    <property type="match status" value="2"/>
</dbReference>
<dbReference type="InterPro" id="IPR005477">
    <property type="entry name" value="Dxylulose-5-P_synthase"/>
</dbReference>
<comment type="cofactor">
    <cofactor evidence="2">
        <name>thiamine diphosphate</name>
        <dbReference type="ChEBI" id="CHEBI:58937"/>
    </cofactor>
</comment>
<dbReference type="HAMAP" id="MF_00315">
    <property type="entry name" value="DXP_synth"/>
    <property type="match status" value="1"/>
</dbReference>
<dbReference type="UniPathway" id="UPA00064">
    <property type="reaction ID" value="UER00091"/>
</dbReference>
<name>A0A6J6F2M7_9ZZZZ</name>
<dbReference type="CDD" id="cd02007">
    <property type="entry name" value="TPP_DXS"/>
    <property type="match status" value="1"/>
</dbReference>
<dbReference type="Gene3D" id="3.40.50.970">
    <property type="match status" value="2"/>
</dbReference>
<reference evidence="15" key="1">
    <citation type="submission" date="2020-05" db="EMBL/GenBank/DDBJ databases">
        <authorList>
            <person name="Chiriac C."/>
            <person name="Salcher M."/>
            <person name="Ghai R."/>
            <person name="Kavagutti S V."/>
        </authorList>
    </citation>
    <scope>NUCLEOTIDE SEQUENCE</scope>
</reference>
<dbReference type="PANTHER" id="PTHR43322:SF5">
    <property type="entry name" value="1-DEOXY-D-XYLULOSE-5-PHOSPHATE SYNTHASE, CHLOROPLASTIC"/>
    <property type="match status" value="1"/>
</dbReference>